<name>A0A382D4E4_9ZZZZ</name>
<evidence type="ECO:0000313" key="1">
    <source>
        <dbReference type="EMBL" id="SVB33308.1"/>
    </source>
</evidence>
<organism evidence="1">
    <name type="scientific">marine metagenome</name>
    <dbReference type="NCBI Taxonomy" id="408172"/>
    <lineage>
        <taxon>unclassified sequences</taxon>
        <taxon>metagenomes</taxon>
        <taxon>ecological metagenomes</taxon>
    </lineage>
</organism>
<dbReference type="Gene3D" id="3.40.1080.10">
    <property type="entry name" value="Glutaconate Coenzyme A-transferase"/>
    <property type="match status" value="1"/>
</dbReference>
<proteinExistence type="predicted"/>
<dbReference type="GO" id="GO:0008410">
    <property type="term" value="F:CoA-transferase activity"/>
    <property type="evidence" value="ECO:0007669"/>
    <property type="project" value="InterPro"/>
</dbReference>
<dbReference type="InterPro" id="IPR004165">
    <property type="entry name" value="CoA_trans_fam_I"/>
</dbReference>
<dbReference type="Pfam" id="PF01144">
    <property type="entry name" value="CoA_trans"/>
    <property type="match status" value="1"/>
</dbReference>
<dbReference type="EMBL" id="UINC01037588">
    <property type="protein sequence ID" value="SVB33308.1"/>
    <property type="molecule type" value="Genomic_DNA"/>
</dbReference>
<dbReference type="InterPro" id="IPR037171">
    <property type="entry name" value="NagB/RpiA_transferase-like"/>
</dbReference>
<sequence>MKLSSKFKSINYLSSLVKNNSSIGIGGHHFARLPIALINKLLSKSPKNLEFISWSGGLALELFLQKNSVKKIQICFSSLDIFGLAPIFRKVCENNSIEVIDWSALGLIKALRARQQNIDSEIFQYPWGSDLPNKTKFCRKFKDPKTKNE</sequence>
<dbReference type="SUPFAM" id="SSF100950">
    <property type="entry name" value="NagB/RpiA/CoA transferase-like"/>
    <property type="match status" value="1"/>
</dbReference>
<protein>
    <submittedName>
        <fullName evidence="1">Uncharacterized protein</fullName>
    </submittedName>
</protein>
<feature type="non-terminal residue" evidence="1">
    <location>
        <position position="149"/>
    </location>
</feature>
<accession>A0A382D4E4</accession>
<gene>
    <name evidence="1" type="ORF">METZ01_LOCUS186162</name>
</gene>
<reference evidence="1" key="1">
    <citation type="submission" date="2018-05" db="EMBL/GenBank/DDBJ databases">
        <authorList>
            <person name="Lanie J.A."/>
            <person name="Ng W.-L."/>
            <person name="Kazmierczak K.M."/>
            <person name="Andrzejewski T.M."/>
            <person name="Davidsen T.M."/>
            <person name="Wayne K.J."/>
            <person name="Tettelin H."/>
            <person name="Glass J.I."/>
            <person name="Rusch D."/>
            <person name="Podicherti R."/>
            <person name="Tsui H.-C.T."/>
            <person name="Winkler M.E."/>
        </authorList>
    </citation>
    <scope>NUCLEOTIDE SEQUENCE</scope>
</reference>
<dbReference type="AlphaFoldDB" id="A0A382D4E4"/>